<comment type="caution">
    <text evidence="2">The sequence shown here is derived from an EMBL/GenBank/DDBJ whole genome shotgun (WGS) entry which is preliminary data.</text>
</comment>
<reference evidence="2 3" key="1">
    <citation type="journal article" date="2021" name="bioRxiv">
        <title>Chromosome-scale and haplotype-resolved genome assembly of a tetraploid potato cultivar.</title>
        <authorList>
            <person name="Sun H."/>
            <person name="Jiao W.-B."/>
            <person name="Krause K."/>
            <person name="Campoy J.A."/>
            <person name="Goel M."/>
            <person name="Folz-Donahue K."/>
            <person name="Kukat C."/>
            <person name="Huettel B."/>
            <person name="Schneeberger K."/>
        </authorList>
    </citation>
    <scope>NUCLEOTIDE SEQUENCE [LARGE SCALE GENOMIC DNA]</scope>
    <source>
        <strain evidence="2">SolTubOtavaFocal</strain>
        <tissue evidence="2">Leaves</tissue>
    </source>
</reference>
<accession>A0ABQ7UA82</accession>
<dbReference type="PANTHER" id="PTHR33067">
    <property type="entry name" value="RNA-DIRECTED DNA POLYMERASE-RELATED"/>
    <property type="match status" value="1"/>
</dbReference>
<dbReference type="InterPro" id="IPR021109">
    <property type="entry name" value="Peptidase_aspartic_dom_sf"/>
</dbReference>
<dbReference type="EMBL" id="JAIVGD010000023">
    <property type="protein sequence ID" value="KAH0743164.1"/>
    <property type="molecule type" value="Genomic_DNA"/>
</dbReference>
<keyword evidence="3" id="KW-1185">Reference proteome</keyword>
<dbReference type="SUPFAM" id="SSF56672">
    <property type="entry name" value="DNA/RNA polymerases"/>
    <property type="match status" value="1"/>
</dbReference>
<keyword evidence="1" id="KW-1133">Transmembrane helix</keyword>
<dbReference type="PANTHER" id="PTHR33067:SF39">
    <property type="entry name" value="TRANSCRIPTION FACTOR INTERACTOR AND REGULATOR CCHC(ZN) FAMILY"/>
    <property type="match status" value="1"/>
</dbReference>
<evidence type="ECO:0000256" key="1">
    <source>
        <dbReference type="SAM" id="Phobius"/>
    </source>
</evidence>
<organism evidence="2 3">
    <name type="scientific">Solanum tuberosum</name>
    <name type="common">Potato</name>
    <dbReference type="NCBI Taxonomy" id="4113"/>
    <lineage>
        <taxon>Eukaryota</taxon>
        <taxon>Viridiplantae</taxon>
        <taxon>Streptophyta</taxon>
        <taxon>Embryophyta</taxon>
        <taxon>Tracheophyta</taxon>
        <taxon>Spermatophyta</taxon>
        <taxon>Magnoliopsida</taxon>
        <taxon>eudicotyledons</taxon>
        <taxon>Gunneridae</taxon>
        <taxon>Pentapetalae</taxon>
        <taxon>asterids</taxon>
        <taxon>lamiids</taxon>
        <taxon>Solanales</taxon>
        <taxon>Solanaceae</taxon>
        <taxon>Solanoideae</taxon>
        <taxon>Solaneae</taxon>
        <taxon>Solanum</taxon>
    </lineage>
</organism>
<gene>
    <name evidence="2" type="ORF">KY290_031157</name>
</gene>
<protein>
    <recommendedName>
        <fullName evidence="4">Reverse transcriptase domain-containing protein</fullName>
    </recommendedName>
</protein>
<dbReference type="InterPro" id="IPR043502">
    <property type="entry name" value="DNA/RNA_pol_sf"/>
</dbReference>
<evidence type="ECO:0000313" key="2">
    <source>
        <dbReference type="EMBL" id="KAH0743164.1"/>
    </source>
</evidence>
<feature type="transmembrane region" description="Helical" evidence="1">
    <location>
        <begin position="43"/>
        <end position="63"/>
    </location>
</feature>
<dbReference type="Gene3D" id="3.10.10.10">
    <property type="entry name" value="HIV Type 1 Reverse Transcriptase, subunit A, domain 1"/>
    <property type="match status" value="1"/>
</dbReference>
<proteinExistence type="predicted"/>
<dbReference type="Proteomes" id="UP000826656">
    <property type="component" value="Unassembled WGS sequence"/>
</dbReference>
<keyword evidence="1" id="KW-0472">Membrane</keyword>
<keyword evidence="1" id="KW-0812">Transmembrane</keyword>
<name>A0ABQ7UA82_SOLTU</name>
<dbReference type="Gene3D" id="2.40.70.10">
    <property type="entry name" value="Acid Proteases"/>
    <property type="match status" value="1"/>
</dbReference>
<evidence type="ECO:0000313" key="3">
    <source>
        <dbReference type="Proteomes" id="UP000826656"/>
    </source>
</evidence>
<evidence type="ECO:0008006" key="4">
    <source>
        <dbReference type="Google" id="ProtNLM"/>
    </source>
</evidence>
<sequence>MLELADHSIARSDGVIDDVLFQVGTIIFPKDFVILDFEPDLEVLFILGHPFLTTGGALINVAVSRMTMRAHDKVEVFDMYKAMKLPTIYEELLAITIIDEETTTTYVEAQDPLERVLIGQDIDGDVEAQELASILDVPNVSMLRKDVEPLNIVLGPPPKPSTEEALKLELKTFPCHHKYAFLGSNETLPIAKIHAIRPALCMHMIFMEEGDTSSAQPQRRLNPLMKDVVNKEVIKWLDAGIVYPFSDSKWVNPVQCLAKKEA</sequence>